<keyword evidence="1" id="KW-0472">Membrane</keyword>
<dbReference type="RefSeq" id="WP_303736298.1">
    <property type="nucleotide sequence ID" value="NZ_SUTE01000022.1"/>
</dbReference>
<keyword evidence="1" id="KW-0812">Transmembrane</keyword>
<dbReference type="Proteomes" id="UP000762703">
    <property type="component" value="Unassembled WGS sequence"/>
</dbReference>
<evidence type="ECO:0000313" key="3">
    <source>
        <dbReference type="Proteomes" id="UP000762703"/>
    </source>
</evidence>
<keyword evidence="1" id="KW-1133">Transmembrane helix</keyword>
<proteinExistence type="predicted"/>
<gene>
    <name evidence="2" type="ORF">E7Z73_02755</name>
</gene>
<evidence type="ECO:0000313" key="2">
    <source>
        <dbReference type="EMBL" id="MBE6504652.1"/>
    </source>
</evidence>
<feature type="transmembrane region" description="Helical" evidence="1">
    <location>
        <begin position="36"/>
        <end position="58"/>
    </location>
</feature>
<dbReference type="EMBL" id="SUTE01000022">
    <property type="protein sequence ID" value="MBE6504652.1"/>
    <property type="molecule type" value="Genomic_DNA"/>
</dbReference>
<sequence length="253" mass="29829">MESHNRWKIKFSIIMVIAIIVIYGSNILILKDPEHVISYIWTHLGFIPVDILIVAFVLDEIISKKEKEAMLEKLDMIMSTFFSEIGNDLIGQLSSVNAHKADTNYLESIKNWDDKDYENKLKEIKDKNIPFKADVAVENREEYLTNVRNLLINKREFIINLLNNPNLLEKEEFSGLLTAILHLDEELEHRPDLSKVSDIDFNHLNGDMERIYNKLIHEWIYYLRYLNKHYPYMIALIVRTNPFDENADAYVKE</sequence>
<reference evidence="2" key="1">
    <citation type="submission" date="2019-04" db="EMBL/GenBank/DDBJ databases">
        <title>Evolution of Biomass-Degrading Anaerobic Consortia Revealed by Metagenomics.</title>
        <authorList>
            <person name="Peng X."/>
        </authorList>
    </citation>
    <scope>NUCLEOTIDE SEQUENCE</scope>
    <source>
        <strain evidence="2">SIG12</strain>
    </source>
</reference>
<name>A0A8T3VBW3_9EURY</name>
<protein>
    <submittedName>
        <fullName evidence="2">Uncharacterized protein</fullName>
    </submittedName>
</protein>
<organism evidence="2 3">
    <name type="scientific">Methanobrevibacter millerae</name>
    <dbReference type="NCBI Taxonomy" id="230361"/>
    <lineage>
        <taxon>Archaea</taxon>
        <taxon>Methanobacteriati</taxon>
        <taxon>Methanobacteriota</taxon>
        <taxon>Methanomada group</taxon>
        <taxon>Methanobacteria</taxon>
        <taxon>Methanobacteriales</taxon>
        <taxon>Methanobacteriaceae</taxon>
        <taxon>Methanobrevibacter</taxon>
    </lineage>
</organism>
<accession>A0A8T3VBW3</accession>
<evidence type="ECO:0000256" key="1">
    <source>
        <dbReference type="SAM" id="Phobius"/>
    </source>
</evidence>
<feature type="transmembrane region" description="Helical" evidence="1">
    <location>
        <begin position="12"/>
        <end position="30"/>
    </location>
</feature>
<comment type="caution">
    <text evidence="2">The sequence shown here is derived from an EMBL/GenBank/DDBJ whole genome shotgun (WGS) entry which is preliminary data.</text>
</comment>
<dbReference type="AlphaFoldDB" id="A0A8T3VBW3"/>